<sequence length="204" mass="23855">MARSFTAIRKRVVDFNLSMHKSEDEQDQILLKLSDLNFSEVAPDSLSSPYATINELRRELVDLNTSKAQDSFLSQVNRTWKQYHDWEDYVDKTRDEQFGNVFRLSFISNLQKLLYHFFSINVVRKSQLQVIKEEIDDIRDAGDSGRSNTWMRLNRIREHLNYSRVMPLVTRIAELNDKNDLAVRSLLRAILDRAQNGSRANVTS</sequence>
<dbReference type="KEGG" id="gtt:GUITHDRAFT_150892"/>
<evidence type="ECO:0000313" key="3">
    <source>
        <dbReference type="Proteomes" id="UP000011087"/>
    </source>
</evidence>
<organism evidence="1">
    <name type="scientific">Guillardia theta (strain CCMP2712)</name>
    <name type="common">Cryptophyte</name>
    <dbReference type="NCBI Taxonomy" id="905079"/>
    <lineage>
        <taxon>Eukaryota</taxon>
        <taxon>Cryptophyceae</taxon>
        <taxon>Pyrenomonadales</taxon>
        <taxon>Geminigeraceae</taxon>
        <taxon>Guillardia</taxon>
    </lineage>
</organism>
<reference evidence="1 3" key="1">
    <citation type="journal article" date="2012" name="Nature">
        <title>Algal genomes reveal evolutionary mosaicism and the fate of nucleomorphs.</title>
        <authorList>
            <consortium name="DOE Joint Genome Institute"/>
            <person name="Curtis B.A."/>
            <person name="Tanifuji G."/>
            <person name="Burki F."/>
            <person name="Gruber A."/>
            <person name="Irimia M."/>
            <person name="Maruyama S."/>
            <person name="Arias M.C."/>
            <person name="Ball S.G."/>
            <person name="Gile G.H."/>
            <person name="Hirakawa Y."/>
            <person name="Hopkins J.F."/>
            <person name="Kuo A."/>
            <person name="Rensing S.A."/>
            <person name="Schmutz J."/>
            <person name="Symeonidi A."/>
            <person name="Elias M."/>
            <person name="Eveleigh R.J."/>
            <person name="Herman E.K."/>
            <person name="Klute M.J."/>
            <person name="Nakayama T."/>
            <person name="Obornik M."/>
            <person name="Reyes-Prieto A."/>
            <person name="Armbrust E.V."/>
            <person name="Aves S.J."/>
            <person name="Beiko R.G."/>
            <person name="Coutinho P."/>
            <person name="Dacks J.B."/>
            <person name="Durnford D.G."/>
            <person name="Fast N.M."/>
            <person name="Green B.R."/>
            <person name="Grisdale C.J."/>
            <person name="Hempel F."/>
            <person name="Henrissat B."/>
            <person name="Hoppner M.P."/>
            <person name="Ishida K."/>
            <person name="Kim E."/>
            <person name="Koreny L."/>
            <person name="Kroth P.G."/>
            <person name="Liu Y."/>
            <person name="Malik S.B."/>
            <person name="Maier U.G."/>
            <person name="McRose D."/>
            <person name="Mock T."/>
            <person name="Neilson J.A."/>
            <person name="Onodera N.T."/>
            <person name="Poole A.M."/>
            <person name="Pritham E.J."/>
            <person name="Richards T.A."/>
            <person name="Rocap G."/>
            <person name="Roy S.W."/>
            <person name="Sarai C."/>
            <person name="Schaack S."/>
            <person name="Shirato S."/>
            <person name="Slamovits C.H."/>
            <person name="Spencer D.F."/>
            <person name="Suzuki S."/>
            <person name="Worden A.Z."/>
            <person name="Zauner S."/>
            <person name="Barry K."/>
            <person name="Bell C."/>
            <person name="Bharti A.K."/>
            <person name="Crow J.A."/>
            <person name="Grimwood J."/>
            <person name="Kramer R."/>
            <person name="Lindquist E."/>
            <person name="Lucas S."/>
            <person name="Salamov A."/>
            <person name="McFadden G.I."/>
            <person name="Lane C.E."/>
            <person name="Keeling P.J."/>
            <person name="Gray M.W."/>
            <person name="Grigoriev I.V."/>
            <person name="Archibald J.M."/>
        </authorList>
    </citation>
    <scope>NUCLEOTIDE SEQUENCE</scope>
    <source>
        <strain evidence="1 3">CCMP2712</strain>
    </source>
</reference>
<reference evidence="3" key="2">
    <citation type="submission" date="2012-11" db="EMBL/GenBank/DDBJ databases">
        <authorList>
            <person name="Kuo A."/>
            <person name="Curtis B.A."/>
            <person name="Tanifuji G."/>
            <person name="Burki F."/>
            <person name="Gruber A."/>
            <person name="Irimia M."/>
            <person name="Maruyama S."/>
            <person name="Arias M.C."/>
            <person name="Ball S.G."/>
            <person name="Gile G.H."/>
            <person name="Hirakawa Y."/>
            <person name="Hopkins J.F."/>
            <person name="Rensing S.A."/>
            <person name="Schmutz J."/>
            <person name="Symeonidi A."/>
            <person name="Elias M."/>
            <person name="Eveleigh R.J."/>
            <person name="Herman E.K."/>
            <person name="Klute M.J."/>
            <person name="Nakayama T."/>
            <person name="Obornik M."/>
            <person name="Reyes-Prieto A."/>
            <person name="Armbrust E.V."/>
            <person name="Aves S.J."/>
            <person name="Beiko R.G."/>
            <person name="Coutinho P."/>
            <person name="Dacks J.B."/>
            <person name="Durnford D.G."/>
            <person name="Fast N.M."/>
            <person name="Green B.R."/>
            <person name="Grisdale C."/>
            <person name="Hempe F."/>
            <person name="Henrissat B."/>
            <person name="Hoppner M.P."/>
            <person name="Ishida K.-I."/>
            <person name="Kim E."/>
            <person name="Koreny L."/>
            <person name="Kroth P.G."/>
            <person name="Liu Y."/>
            <person name="Malik S.-B."/>
            <person name="Maier U.G."/>
            <person name="McRose D."/>
            <person name="Mock T."/>
            <person name="Neilson J.A."/>
            <person name="Onodera N.T."/>
            <person name="Poole A.M."/>
            <person name="Pritham E.J."/>
            <person name="Richards T.A."/>
            <person name="Rocap G."/>
            <person name="Roy S.W."/>
            <person name="Sarai C."/>
            <person name="Schaack S."/>
            <person name="Shirato S."/>
            <person name="Slamovits C.H."/>
            <person name="Spencer D.F."/>
            <person name="Suzuki S."/>
            <person name="Worden A.Z."/>
            <person name="Zauner S."/>
            <person name="Barry K."/>
            <person name="Bell C."/>
            <person name="Bharti A.K."/>
            <person name="Crow J.A."/>
            <person name="Grimwood J."/>
            <person name="Kramer R."/>
            <person name="Lindquist E."/>
            <person name="Lucas S."/>
            <person name="Salamov A."/>
            <person name="McFadden G.I."/>
            <person name="Lane C.E."/>
            <person name="Keeling P.J."/>
            <person name="Gray M.W."/>
            <person name="Grigoriev I.V."/>
            <person name="Archibald J.M."/>
        </authorList>
    </citation>
    <scope>NUCLEOTIDE SEQUENCE</scope>
    <source>
        <strain evidence="3">CCMP2712</strain>
    </source>
</reference>
<reference evidence="2" key="3">
    <citation type="submission" date="2015-06" db="UniProtKB">
        <authorList>
            <consortium name="EnsemblProtists"/>
        </authorList>
    </citation>
    <scope>IDENTIFICATION</scope>
</reference>
<name>L1JTK6_GUITC</name>
<dbReference type="PaxDb" id="55529-EKX51408"/>
<evidence type="ECO:0000313" key="1">
    <source>
        <dbReference type="EMBL" id="EKX51408.1"/>
    </source>
</evidence>
<keyword evidence="3" id="KW-1185">Reference proteome</keyword>
<dbReference type="EMBL" id="JH992975">
    <property type="protein sequence ID" value="EKX51408.1"/>
    <property type="molecule type" value="Genomic_DNA"/>
</dbReference>
<dbReference type="EnsemblProtists" id="EKX51408">
    <property type="protein sequence ID" value="EKX51408"/>
    <property type="gene ID" value="GUITHDRAFT_150892"/>
</dbReference>
<proteinExistence type="predicted"/>
<dbReference type="Proteomes" id="UP000011087">
    <property type="component" value="Unassembled WGS sequence"/>
</dbReference>
<protein>
    <submittedName>
        <fullName evidence="1 2">Uncharacterized protein</fullName>
    </submittedName>
</protein>
<dbReference type="RefSeq" id="XP_005838388.1">
    <property type="nucleotide sequence ID" value="XM_005838331.1"/>
</dbReference>
<dbReference type="AlphaFoldDB" id="L1JTK6"/>
<dbReference type="HOGENOM" id="CLU_1345410_0_0_1"/>
<gene>
    <name evidence="1" type="ORF">GUITHDRAFT_150892</name>
</gene>
<accession>L1JTK6</accession>
<dbReference type="GeneID" id="17308096"/>
<evidence type="ECO:0000313" key="2">
    <source>
        <dbReference type="EnsemblProtists" id="EKX51408"/>
    </source>
</evidence>